<feature type="domain" description="NADP-dependent oxidoreductase" evidence="1">
    <location>
        <begin position="4"/>
        <end position="164"/>
    </location>
</feature>
<dbReference type="Pfam" id="PF00248">
    <property type="entry name" value="Aldo_ket_red"/>
    <property type="match status" value="1"/>
</dbReference>
<protein>
    <recommendedName>
        <fullName evidence="1">NADP-dependent oxidoreductase domain-containing protein</fullName>
    </recommendedName>
</protein>
<comment type="caution">
    <text evidence="2">The sequence shown here is derived from an EMBL/GenBank/DDBJ whole genome shotgun (WGS) entry which is preliminary data.</text>
</comment>
<organism evidence="2 3">
    <name type="scientific">Marasmiellus scandens</name>
    <dbReference type="NCBI Taxonomy" id="2682957"/>
    <lineage>
        <taxon>Eukaryota</taxon>
        <taxon>Fungi</taxon>
        <taxon>Dikarya</taxon>
        <taxon>Basidiomycota</taxon>
        <taxon>Agaricomycotina</taxon>
        <taxon>Agaricomycetes</taxon>
        <taxon>Agaricomycetidae</taxon>
        <taxon>Agaricales</taxon>
        <taxon>Marasmiineae</taxon>
        <taxon>Omphalotaceae</taxon>
        <taxon>Marasmiellus</taxon>
    </lineage>
</organism>
<dbReference type="Gene3D" id="3.20.20.100">
    <property type="entry name" value="NADP-dependent oxidoreductase domain"/>
    <property type="match status" value="1"/>
</dbReference>
<evidence type="ECO:0000259" key="1">
    <source>
        <dbReference type="Pfam" id="PF00248"/>
    </source>
</evidence>
<name>A0ABR1JMG0_9AGAR</name>
<dbReference type="SUPFAM" id="SSF51430">
    <property type="entry name" value="NAD(P)-linked oxidoreductase"/>
    <property type="match status" value="1"/>
</dbReference>
<dbReference type="CDD" id="cd19071">
    <property type="entry name" value="AKR_AKR1-5-like"/>
    <property type="match status" value="1"/>
</dbReference>
<accession>A0ABR1JMG0</accession>
<dbReference type="Proteomes" id="UP001498398">
    <property type="component" value="Unassembled WGS sequence"/>
</dbReference>
<dbReference type="PANTHER" id="PTHR43827">
    <property type="entry name" value="2,5-DIKETO-D-GLUCONIC ACID REDUCTASE"/>
    <property type="match status" value="1"/>
</dbReference>
<dbReference type="PANTHER" id="PTHR43827:SF13">
    <property type="entry name" value="ALDO_KETO REDUCTASE FAMILY PROTEIN"/>
    <property type="match status" value="1"/>
</dbReference>
<gene>
    <name evidence="2" type="ORF">VKT23_008056</name>
</gene>
<dbReference type="PRINTS" id="PR00069">
    <property type="entry name" value="ALDKETRDTASE"/>
</dbReference>
<dbReference type="InterPro" id="IPR020471">
    <property type="entry name" value="AKR"/>
</dbReference>
<dbReference type="InterPro" id="IPR023210">
    <property type="entry name" value="NADP_OxRdtase_dom"/>
</dbReference>
<evidence type="ECO:0000313" key="3">
    <source>
        <dbReference type="Proteomes" id="UP001498398"/>
    </source>
</evidence>
<dbReference type="EMBL" id="JBANRG010000011">
    <property type="protein sequence ID" value="KAK7462457.1"/>
    <property type="molecule type" value="Genomic_DNA"/>
</dbReference>
<sequence length="179" mass="20277">MKGYIDLYLIHAGHGGKEHRLKTWKTLIEFSGPDKPLRSIGVSNYSPRHLEEIREAGLPMPVVNQIELHPFDQQKPIVEYCRKHNIAVSAYCPLVRTNGFDNPVLQEVCKEYNKSPPQVLVRWSLQKGFIPLPKSSNPERVRANADIYDFELSDAAMAKLDALDRGDEGAVSWNPINVD</sequence>
<proteinExistence type="predicted"/>
<dbReference type="InterPro" id="IPR036812">
    <property type="entry name" value="NAD(P)_OxRdtase_dom_sf"/>
</dbReference>
<reference evidence="2 3" key="1">
    <citation type="submission" date="2024-01" db="EMBL/GenBank/DDBJ databases">
        <title>A draft genome for the cacao thread blight pathogen Marasmiellus scandens.</title>
        <authorList>
            <person name="Baruah I.K."/>
            <person name="Leung J."/>
            <person name="Bukari Y."/>
            <person name="Amoako-Attah I."/>
            <person name="Meinhardt L.W."/>
            <person name="Bailey B.A."/>
            <person name="Cohen S.P."/>
        </authorList>
    </citation>
    <scope>NUCLEOTIDE SEQUENCE [LARGE SCALE GENOMIC DNA]</scope>
    <source>
        <strain evidence="2 3">GH-19</strain>
    </source>
</reference>
<keyword evidence="3" id="KW-1185">Reference proteome</keyword>
<evidence type="ECO:0000313" key="2">
    <source>
        <dbReference type="EMBL" id="KAK7462457.1"/>
    </source>
</evidence>